<evidence type="ECO:0008006" key="7">
    <source>
        <dbReference type="Google" id="ProtNLM"/>
    </source>
</evidence>
<dbReference type="Gene3D" id="1.20.58.60">
    <property type="match status" value="1"/>
</dbReference>
<dbReference type="AlphaFoldDB" id="A0A060WS93"/>
<organism evidence="5 6">
    <name type="scientific">Oncorhynchus mykiss</name>
    <name type="common">Rainbow trout</name>
    <name type="synonym">Salmo gairdneri</name>
    <dbReference type="NCBI Taxonomy" id="8022"/>
    <lineage>
        <taxon>Eukaryota</taxon>
        <taxon>Metazoa</taxon>
        <taxon>Chordata</taxon>
        <taxon>Craniata</taxon>
        <taxon>Vertebrata</taxon>
        <taxon>Euteleostomi</taxon>
        <taxon>Actinopterygii</taxon>
        <taxon>Neopterygii</taxon>
        <taxon>Teleostei</taxon>
        <taxon>Protacanthopterygii</taxon>
        <taxon>Salmoniformes</taxon>
        <taxon>Salmonidae</taxon>
        <taxon>Salmoninae</taxon>
        <taxon>Oncorhynchus</taxon>
    </lineage>
</organism>
<accession>A0A060WS93</accession>
<gene>
    <name evidence="5" type="ORF">GSONMT00010040001</name>
</gene>
<evidence type="ECO:0000256" key="4">
    <source>
        <dbReference type="ARBA" id="ARBA00023136"/>
    </source>
</evidence>
<keyword evidence="3" id="KW-0677">Repeat</keyword>
<protein>
    <recommendedName>
        <fullName evidence="7">KASH domain-containing protein</fullName>
    </recommendedName>
</protein>
<reference evidence="5" key="2">
    <citation type="submission" date="2014-03" db="EMBL/GenBank/DDBJ databases">
        <authorList>
            <person name="Genoscope - CEA"/>
        </authorList>
    </citation>
    <scope>NUCLEOTIDE SEQUENCE</scope>
</reference>
<keyword evidence="4" id="KW-0472">Membrane</keyword>
<reference evidence="5" key="1">
    <citation type="journal article" date="2014" name="Nat. Commun.">
        <title>The rainbow trout genome provides novel insights into evolution after whole-genome duplication in vertebrates.</title>
        <authorList>
            <person name="Berthelot C."/>
            <person name="Brunet F."/>
            <person name="Chalopin D."/>
            <person name="Juanchich A."/>
            <person name="Bernard M."/>
            <person name="Noel B."/>
            <person name="Bento P."/>
            <person name="Da Silva C."/>
            <person name="Labadie K."/>
            <person name="Alberti A."/>
            <person name="Aury J.M."/>
            <person name="Louis A."/>
            <person name="Dehais P."/>
            <person name="Bardou P."/>
            <person name="Montfort J."/>
            <person name="Klopp C."/>
            <person name="Cabau C."/>
            <person name="Gaspin C."/>
            <person name="Thorgaard G.H."/>
            <person name="Boussaha M."/>
            <person name="Quillet E."/>
            <person name="Guyomard R."/>
            <person name="Galiana D."/>
            <person name="Bobe J."/>
            <person name="Volff J.N."/>
            <person name="Genet C."/>
            <person name="Wincker P."/>
            <person name="Jaillon O."/>
            <person name="Roest Crollius H."/>
            <person name="Guiguen Y."/>
        </authorList>
    </citation>
    <scope>NUCLEOTIDE SEQUENCE [LARGE SCALE GENOMIC DNA]</scope>
</reference>
<proteinExistence type="predicted"/>
<name>A0A060WS93_ONCMY</name>
<evidence type="ECO:0000256" key="3">
    <source>
        <dbReference type="ARBA" id="ARBA00022737"/>
    </source>
</evidence>
<dbReference type="SUPFAM" id="SSF46966">
    <property type="entry name" value="Spectrin repeat"/>
    <property type="match status" value="2"/>
</dbReference>
<sequence length="231" mass="26253">MCSYFSLFSPPHEAVKAEMLAKQSELDQFSSKGKLLLCDLKKIPDCEAQLMTTDMQTLVDQWLEVSERIENNIEHLSQSLALSDDVQQISEEIEGWTNSSMMELSESLNNLIGSQRMETRLSALQLEMGKKEHQLVTLQGKVSELKQLNCSQDTPAKLQVLEADLRKKLSQVQKLCEQAKGNLRDFSSQRKQLEDYITQMSDWLKSIEQSLTSSPIGSDLEDICRVKVGRH</sequence>
<dbReference type="STRING" id="8022.A0A060WS93"/>
<evidence type="ECO:0000256" key="1">
    <source>
        <dbReference type="ARBA" id="ARBA00004308"/>
    </source>
</evidence>
<comment type="subcellular location">
    <subcellularLocation>
        <location evidence="1">Endomembrane system</location>
    </subcellularLocation>
</comment>
<dbReference type="PANTHER" id="PTHR14514:SF3">
    <property type="entry name" value="NESPRIN-1"/>
    <property type="match status" value="1"/>
</dbReference>
<dbReference type="Proteomes" id="UP000193380">
    <property type="component" value="Unassembled WGS sequence"/>
</dbReference>
<dbReference type="PANTHER" id="PTHR14514">
    <property type="entry name" value="PKA ANCHORING PROTEIN"/>
    <property type="match status" value="1"/>
</dbReference>
<evidence type="ECO:0000313" key="6">
    <source>
        <dbReference type="Proteomes" id="UP000193380"/>
    </source>
</evidence>
<evidence type="ECO:0000313" key="5">
    <source>
        <dbReference type="EMBL" id="CDQ67485.1"/>
    </source>
</evidence>
<dbReference type="PaxDb" id="8022-A0A060WS93"/>
<evidence type="ECO:0000256" key="2">
    <source>
        <dbReference type="ARBA" id="ARBA00022553"/>
    </source>
</evidence>
<dbReference type="EMBL" id="FR904586">
    <property type="protein sequence ID" value="CDQ67485.1"/>
    <property type="molecule type" value="Genomic_DNA"/>
</dbReference>
<keyword evidence="2" id="KW-0597">Phosphoprotein</keyword>